<feature type="domain" description="WxL Interacting Protein peptidoglycan binding" evidence="2">
    <location>
        <begin position="46"/>
        <end position="167"/>
    </location>
</feature>
<dbReference type="InterPro" id="IPR010317">
    <property type="entry name" value="WxLIP_PGBD"/>
</dbReference>
<feature type="domain" description="WxL Interacting Protein host binding" evidence="3">
    <location>
        <begin position="178"/>
        <end position="312"/>
    </location>
</feature>
<keyword evidence="1" id="KW-0812">Transmembrane</keyword>
<dbReference type="Pfam" id="PF06030">
    <property type="entry name" value="WxLIP_PGBD"/>
    <property type="match status" value="1"/>
</dbReference>
<reference evidence="5 7" key="2">
    <citation type="submission" date="2019-12" db="EMBL/GenBank/DDBJ databases">
        <title>Complete Genome Sequences of Lactobacillus strains, C25 and P38, Isolated from Chicken Cecum.</title>
        <authorList>
            <person name="Hassan H.M."/>
            <person name="Mendoza M."/>
            <person name="Rezvani M."/>
            <person name="Koci M.D."/>
            <person name="Dickey A.N."/>
            <person name="Scholl E.H."/>
        </authorList>
    </citation>
    <scope>NUCLEOTIDE SEQUENCE [LARGE SCALE GENOMIC DNA]</scope>
    <source>
        <strain evidence="5 7">C25</strain>
    </source>
</reference>
<dbReference type="Pfam" id="PF11797">
    <property type="entry name" value="WxLIP_HBD"/>
    <property type="match status" value="1"/>
</dbReference>
<keyword evidence="1" id="KW-0472">Membrane</keyword>
<dbReference type="InterPro" id="IPR021759">
    <property type="entry name" value="WxLIP_HBD"/>
</dbReference>
<feature type="transmembrane region" description="Helical" evidence="1">
    <location>
        <begin position="321"/>
        <end position="343"/>
    </location>
</feature>
<organism evidence="4 6">
    <name type="scientific">Lactobacillus crispatus</name>
    <dbReference type="NCBI Taxonomy" id="47770"/>
    <lineage>
        <taxon>Bacteria</taxon>
        <taxon>Bacillati</taxon>
        <taxon>Bacillota</taxon>
        <taxon>Bacilli</taxon>
        <taxon>Lactobacillales</taxon>
        <taxon>Lactobacillaceae</taxon>
        <taxon>Lactobacillus</taxon>
    </lineage>
</organism>
<dbReference type="EMBL" id="CP047142">
    <property type="protein sequence ID" value="QHQ67949.1"/>
    <property type="molecule type" value="Genomic_DNA"/>
</dbReference>
<keyword evidence="1" id="KW-1133">Transmembrane helix</keyword>
<evidence type="ECO:0000313" key="4">
    <source>
        <dbReference type="EMBL" id="KAA8796141.1"/>
    </source>
</evidence>
<evidence type="ECO:0000256" key="1">
    <source>
        <dbReference type="SAM" id="Phobius"/>
    </source>
</evidence>
<accession>A0AAN5W789</accession>
<gene>
    <name evidence="4" type="ORF">F1C02_10405</name>
    <name evidence="5" type="ORF">GSR61_04920</name>
</gene>
<dbReference type="AlphaFoldDB" id="A0AAN5W789"/>
<proteinExistence type="predicted"/>
<dbReference type="Proteomes" id="UP000322051">
    <property type="component" value="Unassembled WGS sequence"/>
</dbReference>
<dbReference type="RefSeq" id="WP_065990368.1">
    <property type="nucleotide sequence ID" value="NZ_VUAQ01000119.1"/>
</dbReference>
<reference evidence="4 6" key="1">
    <citation type="submission" date="2019-09" db="EMBL/GenBank/DDBJ databases">
        <title>Comparative analysis of L. crispatus genomes revealed niche specific adaptation to different host and body sites.</title>
        <authorList>
            <person name="Pan M."/>
            <person name="Hidalgo-Cantabrana C."/>
            <person name="Barrangou R."/>
        </authorList>
    </citation>
    <scope>NUCLEOTIDE SEQUENCE [LARGE SCALE GENOMIC DNA]</scope>
    <source>
        <strain evidence="4 6">NCK973</strain>
    </source>
</reference>
<evidence type="ECO:0000313" key="6">
    <source>
        <dbReference type="Proteomes" id="UP000322051"/>
    </source>
</evidence>
<protein>
    <submittedName>
        <fullName evidence="4 5">DUF3324 domain-containing protein</fullName>
    </submittedName>
</protein>
<evidence type="ECO:0000259" key="2">
    <source>
        <dbReference type="Pfam" id="PF06030"/>
    </source>
</evidence>
<dbReference type="Proteomes" id="UP000464915">
    <property type="component" value="Chromosome"/>
</dbReference>
<evidence type="ECO:0000313" key="7">
    <source>
        <dbReference type="Proteomes" id="UP000464915"/>
    </source>
</evidence>
<evidence type="ECO:0000313" key="5">
    <source>
        <dbReference type="EMBL" id="QHQ67949.1"/>
    </source>
</evidence>
<evidence type="ECO:0000259" key="3">
    <source>
        <dbReference type="Pfam" id="PF11797"/>
    </source>
</evidence>
<sequence length="352" mass="39445">MKVVEQVNSFQLKKIKYCLILAISMVLALVCYSKRALAVSNNSAQFMISPVYSSLQKGDRNSGYYDLVVKKEKTVPIKVKIANLNNRQKLTFLVKVGNAVTTDSGTIEYSNFNSGKLLTSKYKISELAKTPKQKVVVKPGSSKIVLLNLKIPKSDFPGTLAGGVYVERLNNAKTKAKKGIVTQNHFAMTLPILLTKHPKAKRIAKMVLDKVKVTKGPVIKAQLSNVNPVIFGQLMINAKIKPLNQNKTIVQKKVQGYQVAPNSTFNFLISQNSSKLKAGKYTLDILMKSGKRRWHYVKNFEIKANQAVPLNKRIKLNNLSIIMWIIMIGLILLIIALVIVILIQRRIMKLRK</sequence>
<dbReference type="EMBL" id="VUAO01000044">
    <property type="protein sequence ID" value="KAA8796141.1"/>
    <property type="molecule type" value="Genomic_DNA"/>
</dbReference>
<name>A0AAN5W789_9LACO</name>